<keyword evidence="5 12" id="KW-0812">Transmembrane</keyword>
<dbReference type="PROSITE" id="PS50035">
    <property type="entry name" value="PLD"/>
    <property type="match status" value="2"/>
</dbReference>
<accession>A0A0A2XBE4</accession>
<keyword evidence="8 12" id="KW-0443">Lipid metabolism</keyword>
<evidence type="ECO:0000256" key="10">
    <source>
        <dbReference type="ARBA" id="ARBA00023209"/>
    </source>
</evidence>
<dbReference type="EMBL" id="JPXS01000072">
    <property type="protein sequence ID" value="KGQ29448.1"/>
    <property type="molecule type" value="Genomic_DNA"/>
</dbReference>
<protein>
    <recommendedName>
        <fullName evidence="12">Cardiolipin synthase A</fullName>
        <shortName evidence="12">CL synthase</shortName>
        <ecNumber evidence="12">2.7.8.-</ecNumber>
    </recommendedName>
</protein>
<evidence type="ECO:0000313" key="14">
    <source>
        <dbReference type="EMBL" id="KGQ29448.1"/>
    </source>
</evidence>
<evidence type="ECO:0000256" key="5">
    <source>
        <dbReference type="ARBA" id="ARBA00022692"/>
    </source>
</evidence>
<dbReference type="Pfam" id="PF13396">
    <property type="entry name" value="PLDc_N"/>
    <property type="match status" value="1"/>
</dbReference>
<evidence type="ECO:0000313" key="15">
    <source>
        <dbReference type="Proteomes" id="UP000030526"/>
    </source>
</evidence>
<evidence type="ECO:0000256" key="6">
    <source>
        <dbReference type="ARBA" id="ARBA00022737"/>
    </source>
</evidence>
<reference evidence="14 15" key="1">
    <citation type="submission" date="2014-08" db="EMBL/GenBank/DDBJ databases">
        <title>Chaperone-usher fimbriae in a diverse selection of Gallibacterium genomes.</title>
        <authorList>
            <person name="Kudirkiene E."/>
            <person name="Bager R.J."/>
            <person name="Johnson T.J."/>
            <person name="Bojesen A.M."/>
        </authorList>
    </citation>
    <scope>NUCLEOTIDE SEQUENCE [LARGE SCALE GENOMIC DNA]</scope>
    <source>
        <strain evidence="14 15">20558/3kl.</strain>
    </source>
</reference>
<dbReference type="InterPro" id="IPR030840">
    <property type="entry name" value="CL_synthase_A"/>
</dbReference>
<feature type="active site" evidence="12">
    <location>
        <position position="229"/>
    </location>
</feature>
<evidence type="ECO:0000256" key="2">
    <source>
        <dbReference type="ARBA" id="ARBA00022475"/>
    </source>
</evidence>
<comment type="function">
    <text evidence="12">Catalyzes the reversible phosphatidyl group transfer from one phosphatidylglycerol molecule to another to form cardiolipin (CL) (diphosphatidylglycerol) and glycerol.</text>
</comment>
<evidence type="ECO:0000256" key="3">
    <source>
        <dbReference type="ARBA" id="ARBA00022516"/>
    </source>
</evidence>
<feature type="domain" description="PLD phosphodiesterase" evidence="13">
    <location>
        <begin position="222"/>
        <end position="249"/>
    </location>
</feature>
<feature type="active site" evidence="12">
    <location>
        <position position="234"/>
    </location>
</feature>
<dbReference type="InterPro" id="IPR022924">
    <property type="entry name" value="Cardiolipin_synthase"/>
</dbReference>
<feature type="active site" evidence="12">
    <location>
        <position position="409"/>
    </location>
</feature>
<evidence type="ECO:0000256" key="9">
    <source>
        <dbReference type="ARBA" id="ARBA00023136"/>
    </source>
</evidence>
<feature type="active site" evidence="12">
    <location>
        <position position="227"/>
    </location>
</feature>
<organism evidence="14 15">
    <name type="scientific">Gallibacterium anatis</name>
    <dbReference type="NCBI Taxonomy" id="750"/>
    <lineage>
        <taxon>Bacteria</taxon>
        <taxon>Pseudomonadati</taxon>
        <taxon>Pseudomonadota</taxon>
        <taxon>Gammaproteobacteria</taxon>
        <taxon>Pasteurellales</taxon>
        <taxon>Pasteurellaceae</taxon>
        <taxon>Gallibacterium</taxon>
    </lineage>
</organism>
<name>A0A0A2XBE4_9PAST</name>
<evidence type="ECO:0000256" key="8">
    <source>
        <dbReference type="ARBA" id="ARBA00023098"/>
    </source>
</evidence>
<evidence type="ECO:0000256" key="7">
    <source>
        <dbReference type="ARBA" id="ARBA00022989"/>
    </source>
</evidence>
<dbReference type="AlphaFoldDB" id="A0A0A2XBE4"/>
<feature type="active site" evidence="12">
    <location>
        <position position="414"/>
    </location>
</feature>
<dbReference type="SMART" id="SM00155">
    <property type="entry name" value="PLDc"/>
    <property type="match status" value="2"/>
</dbReference>
<dbReference type="NCBIfam" id="TIGR04265">
    <property type="entry name" value="bac_cardiolipin"/>
    <property type="match status" value="1"/>
</dbReference>
<sequence length="489" mass="56577">MIITADIITILQYAIPVTIWICQVSITLRLLFKQQTMSVTLSWLLIVYIVPIIGIIAYFIFGEIKLGSHRAKLFHQLRPKYVAWFNQYKDYKNLVENNDALRYKALFELCQRRQNIPCIIGNDLHILQTPQSIIHSIIKDIEQANFSINMTFYIWQSGGLITQVEQALLKAKQRGVQIHILLDSVGSRDFLLSKHCQQLRQQGIEILEALHANPLRMFLERIDLRQHRKIVVIDNQIAYTGSMNMVDPSEFKQDANVGQWIDIMVRIDGPVSSILNHLHAWDWEIETEQQQPFAFALCPLLPIENDNSHAVQIVATGPGFPDDLMSQTLSVAIFSARKSITITSPYFVPNQSIEDALKIAAQRGVEVNIILPKKNDSTMVQWASRALFDNLLAAGVKIHRFKGGLLHTKSILIDQRLALVGSVNMDIRSFMLNFEVMMIVEDRDFAKEILQLHHNYYQQTETIDYQQWQQRPLWQRFFERLFFFFSPLL</sequence>
<dbReference type="InterPro" id="IPR025202">
    <property type="entry name" value="PLD-like_dom"/>
</dbReference>
<dbReference type="GO" id="GO:0008808">
    <property type="term" value="F:cardiolipin synthase activity"/>
    <property type="evidence" value="ECO:0007669"/>
    <property type="project" value="UniProtKB-UniRule"/>
</dbReference>
<comment type="subcellular location">
    <subcellularLocation>
        <location evidence="1 12">Cell membrane</location>
        <topology evidence="1 12">Multi-pass membrane protein</topology>
    </subcellularLocation>
</comment>
<dbReference type="RefSeq" id="WP_039084932.1">
    <property type="nucleotide sequence ID" value="NZ_JPXS01000072.1"/>
</dbReference>
<dbReference type="Proteomes" id="UP000030526">
    <property type="component" value="Unassembled WGS sequence"/>
</dbReference>
<feature type="active site" evidence="12">
    <location>
        <position position="407"/>
    </location>
</feature>
<comment type="caution">
    <text evidence="14">The sequence shown here is derived from an EMBL/GenBank/DDBJ whole genome shotgun (WGS) entry which is preliminary data.</text>
</comment>
<dbReference type="HAMAP" id="MF_00190">
    <property type="entry name" value="Cardiolipin_synth_ClsA"/>
    <property type="match status" value="1"/>
</dbReference>
<proteinExistence type="inferred from homology"/>
<keyword evidence="6" id="KW-0677">Repeat</keyword>
<keyword evidence="4 12" id="KW-0808">Transferase</keyword>
<dbReference type="GO" id="GO:0005886">
    <property type="term" value="C:plasma membrane"/>
    <property type="evidence" value="ECO:0007669"/>
    <property type="project" value="UniProtKB-SubCell"/>
</dbReference>
<keyword evidence="10 12" id="KW-0594">Phospholipid biosynthesis</keyword>
<keyword evidence="11 12" id="KW-1208">Phospholipid metabolism</keyword>
<dbReference type="Gene3D" id="3.30.870.10">
    <property type="entry name" value="Endonuclease Chain A"/>
    <property type="match status" value="2"/>
</dbReference>
<dbReference type="PANTHER" id="PTHR21248">
    <property type="entry name" value="CARDIOLIPIN SYNTHASE"/>
    <property type="match status" value="1"/>
</dbReference>
<keyword evidence="9 12" id="KW-0472">Membrane</keyword>
<keyword evidence="3 12" id="KW-0444">Lipid biosynthesis</keyword>
<evidence type="ECO:0000256" key="11">
    <source>
        <dbReference type="ARBA" id="ARBA00023264"/>
    </source>
</evidence>
<comment type="similarity">
    <text evidence="12">Belongs to the phospholipase D family. Cardiolipin synthase subfamily. ClsA sub-subfamily.</text>
</comment>
<dbReference type="EC" id="2.7.8.-" evidence="12"/>
<evidence type="ECO:0000259" key="13">
    <source>
        <dbReference type="PROSITE" id="PS50035"/>
    </source>
</evidence>
<dbReference type="PANTHER" id="PTHR21248:SF22">
    <property type="entry name" value="PHOSPHOLIPASE D"/>
    <property type="match status" value="1"/>
</dbReference>
<feature type="domain" description="PLD phosphodiesterase" evidence="13">
    <location>
        <begin position="402"/>
        <end position="429"/>
    </location>
</feature>
<comment type="catalytic activity">
    <reaction evidence="12">
        <text>2 a 1,2-diacyl-sn-glycero-3-phospho-(1'-sn-glycerol) = a cardiolipin + glycerol</text>
        <dbReference type="Rhea" id="RHEA:31451"/>
        <dbReference type="ChEBI" id="CHEBI:17754"/>
        <dbReference type="ChEBI" id="CHEBI:62237"/>
        <dbReference type="ChEBI" id="CHEBI:64716"/>
    </reaction>
</comment>
<gene>
    <name evidence="14" type="primary">cls</name>
    <name evidence="12" type="synonym">clsA</name>
    <name evidence="14" type="ORF">JP32_11305</name>
</gene>
<keyword evidence="7 12" id="KW-1133">Transmembrane helix</keyword>
<dbReference type="InterPro" id="IPR027379">
    <property type="entry name" value="CLS_N"/>
</dbReference>
<dbReference type="GO" id="GO:0032049">
    <property type="term" value="P:cardiolipin biosynthetic process"/>
    <property type="evidence" value="ECO:0007669"/>
    <property type="project" value="UniProtKB-UniRule"/>
</dbReference>
<evidence type="ECO:0000256" key="12">
    <source>
        <dbReference type="HAMAP-Rule" id="MF_00190"/>
    </source>
</evidence>
<feature type="transmembrane region" description="Helical" evidence="12">
    <location>
        <begin position="39"/>
        <end position="61"/>
    </location>
</feature>
<dbReference type="CDD" id="cd09158">
    <property type="entry name" value="PLDc_EcCLS_like_2"/>
    <property type="match status" value="1"/>
</dbReference>
<evidence type="ECO:0000256" key="1">
    <source>
        <dbReference type="ARBA" id="ARBA00004651"/>
    </source>
</evidence>
<keyword evidence="2 12" id="KW-1003">Cell membrane</keyword>
<dbReference type="InterPro" id="IPR001736">
    <property type="entry name" value="PLipase_D/transphosphatidylase"/>
</dbReference>
<feature type="transmembrane region" description="Helical" evidence="12">
    <location>
        <begin position="13"/>
        <end position="32"/>
    </location>
</feature>
<dbReference type="Pfam" id="PF13091">
    <property type="entry name" value="PLDc_2"/>
    <property type="match status" value="2"/>
</dbReference>
<evidence type="ECO:0000256" key="4">
    <source>
        <dbReference type="ARBA" id="ARBA00022679"/>
    </source>
</evidence>
<dbReference type="SUPFAM" id="SSF56024">
    <property type="entry name" value="Phospholipase D/nuclease"/>
    <property type="match status" value="2"/>
</dbReference>